<gene>
    <name evidence="1" type="ORF">GSTENG00003060001</name>
</gene>
<name>Q4TCZ9_TETNG</name>
<evidence type="ECO:0000313" key="1">
    <source>
        <dbReference type="EMBL" id="CAF89233.1"/>
    </source>
</evidence>
<protein>
    <submittedName>
        <fullName evidence="1">(spotted green pufferfish) hypothetical protein</fullName>
    </submittedName>
</protein>
<organism evidence="1">
    <name type="scientific">Tetraodon nigroviridis</name>
    <name type="common">Spotted green pufferfish</name>
    <name type="synonym">Chelonodon nigroviridis</name>
    <dbReference type="NCBI Taxonomy" id="99883"/>
    <lineage>
        <taxon>Eukaryota</taxon>
        <taxon>Metazoa</taxon>
        <taxon>Chordata</taxon>
        <taxon>Craniata</taxon>
        <taxon>Vertebrata</taxon>
        <taxon>Euteleostomi</taxon>
        <taxon>Actinopterygii</taxon>
        <taxon>Neopterygii</taxon>
        <taxon>Teleostei</taxon>
        <taxon>Neoteleostei</taxon>
        <taxon>Acanthomorphata</taxon>
        <taxon>Eupercaria</taxon>
        <taxon>Tetraodontiformes</taxon>
        <taxon>Tetradontoidea</taxon>
        <taxon>Tetraodontidae</taxon>
        <taxon>Tetraodon</taxon>
    </lineage>
</organism>
<dbReference type="EMBL" id="CAAE01006608">
    <property type="protein sequence ID" value="CAF89233.1"/>
    <property type="molecule type" value="Genomic_DNA"/>
</dbReference>
<feature type="non-terminal residue" evidence="1">
    <location>
        <position position="1"/>
    </location>
</feature>
<dbReference type="OrthoDB" id="10457077at2759"/>
<dbReference type="KEGG" id="tng:GSTEN00003060G001"/>
<reference evidence="1" key="2">
    <citation type="submission" date="2004-02" db="EMBL/GenBank/DDBJ databases">
        <authorList>
            <consortium name="Genoscope"/>
            <consortium name="Whitehead Institute Centre for Genome Research"/>
        </authorList>
    </citation>
    <scope>NUCLEOTIDE SEQUENCE</scope>
</reference>
<dbReference type="AlphaFoldDB" id="Q4TCZ9"/>
<accession>Q4TCZ9</accession>
<reference evidence="1" key="1">
    <citation type="journal article" date="2004" name="Nature">
        <title>Genome duplication in the teleost fish Tetraodon nigroviridis reveals the early vertebrate proto-karyotype.</title>
        <authorList>
            <person name="Jaillon O."/>
            <person name="Aury J.-M."/>
            <person name="Brunet F."/>
            <person name="Petit J.-L."/>
            <person name="Stange-Thomann N."/>
            <person name="Mauceli E."/>
            <person name="Bouneau L."/>
            <person name="Fischer C."/>
            <person name="Ozouf-Costaz C."/>
            <person name="Bernot A."/>
            <person name="Nicaud S."/>
            <person name="Jaffe D."/>
            <person name="Fisher S."/>
            <person name="Lutfalla G."/>
            <person name="Dossat C."/>
            <person name="Segurens B."/>
            <person name="Dasilva C."/>
            <person name="Salanoubat M."/>
            <person name="Levy M."/>
            <person name="Boudet N."/>
            <person name="Castellano S."/>
            <person name="Anthouard V."/>
            <person name="Jubin C."/>
            <person name="Castelli V."/>
            <person name="Katinka M."/>
            <person name="Vacherie B."/>
            <person name="Biemont C."/>
            <person name="Skalli Z."/>
            <person name="Cattolico L."/>
            <person name="Poulain J."/>
            <person name="De Berardinis V."/>
            <person name="Cruaud C."/>
            <person name="Duprat S."/>
            <person name="Brottier P."/>
            <person name="Coutanceau J.-P."/>
            <person name="Gouzy J."/>
            <person name="Parra G."/>
            <person name="Lardier G."/>
            <person name="Chapple C."/>
            <person name="McKernan K.J."/>
            <person name="McEwan P."/>
            <person name="Bosak S."/>
            <person name="Kellis M."/>
            <person name="Volff J.-N."/>
            <person name="Guigo R."/>
            <person name="Zody M.C."/>
            <person name="Mesirov J."/>
            <person name="Lindblad-Toh K."/>
            <person name="Birren B."/>
            <person name="Nusbaum C."/>
            <person name="Kahn D."/>
            <person name="Robinson-Rechavi M."/>
            <person name="Laudet V."/>
            <person name="Schachter V."/>
            <person name="Quetier F."/>
            <person name="Saurin W."/>
            <person name="Scarpelli C."/>
            <person name="Wincker P."/>
            <person name="Lander E.S."/>
            <person name="Weissenbach J."/>
            <person name="Roest Crollius H."/>
        </authorList>
    </citation>
    <scope>NUCLEOTIDE SEQUENCE [LARGE SCALE GENOMIC DNA]</scope>
</reference>
<sequence>CLGGSSSIRLAGLAAGAWTGEEVEFGSGFAEGLKELLSCYE</sequence>
<comment type="caution">
    <text evidence="1">The sequence shown here is derived from an EMBL/GenBank/DDBJ whole genome shotgun (WGS) entry which is preliminary data.</text>
</comment>
<proteinExistence type="predicted"/>